<evidence type="ECO:0000313" key="3">
    <source>
        <dbReference type="Proteomes" id="UP000683360"/>
    </source>
</evidence>
<proteinExistence type="predicted"/>
<protein>
    <recommendedName>
        <fullName evidence="1">Mutator-like transposase domain-containing protein</fullName>
    </recommendedName>
</protein>
<comment type="caution">
    <text evidence="2">The sequence shown here is derived from an EMBL/GenBank/DDBJ whole genome shotgun (WGS) entry which is preliminary data.</text>
</comment>
<keyword evidence="3" id="KW-1185">Reference proteome</keyword>
<accession>A0A8S3TWB1</accession>
<dbReference type="AlphaFoldDB" id="A0A8S3TWB1"/>
<evidence type="ECO:0000259" key="1">
    <source>
        <dbReference type="Pfam" id="PF20700"/>
    </source>
</evidence>
<reference evidence="2" key="1">
    <citation type="submission" date="2021-03" db="EMBL/GenBank/DDBJ databases">
        <authorList>
            <person name="Bekaert M."/>
        </authorList>
    </citation>
    <scope>NUCLEOTIDE SEQUENCE</scope>
</reference>
<feature type="domain" description="Mutator-like transposase" evidence="1">
    <location>
        <begin position="125"/>
        <end position="357"/>
    </location>
</feature>
<dbReference type="EMBL" id="CAJPWZ010002409">
    <property type="protein sequence ID" value="CAG2237947.1"/>
    <property type="molecule type" value="Genomic_DNA"/>
</dbReference>
<organism evidence="2 3">
    <name type="scientific">Mytilus edulis</name>
    <name type="common">Blue mussel</name>
    <dbReference type="NCBI Taxonomy" id="6550"/>
    <lineage>
        <taxon>Eukaryota</taxon>
        <taxon>Metazoa</taxon>
        <taxon>Spiralia</taxon>
        <taxon>Lophotrochozoa</taxon>
        <taxon>Mollusca</taxon>
        <taxon>Bivalvia</taxon>
        <taxon>Autobranchia</taxon>
        <taxon>Pteriomorphia</taxon>
        <taxon>Mytilida</taxon>
        <taxon>Mytiloidea</taxon>
        <taxon>Mytilidae</taxon>
        <taxon>Mytilinae</taxon>
        <taxon>Mytilus</taxon>
    </lineage>
</organism>
<dbReference type="Proteomes" id="UP000683360">
    <property type="component" value="Unassembled WGS sequence"/>
</dbReference>
<gene>
    <name evidence="2" type="ORF">MEDL_50378</name>
</gene>
<dbReference type="OrthoDB" id="6151284at2759"/>
<evidence type="ECO:0000313" key="2">
    <source>
        <dbReference type="EMBL" id="CAG2237947.1"/>
    </source>
</evidence>
<name>A0A8S3TWB1_MYTED</name>
<sequence>MVGTRKSTKGKCTFKNGNIPWNKGIKDEVLQIEADCSTRNNSSLCHELSISTSYSSNSSDVSALNLQSINLSRPDKSIFVEALKTEAKWAGCKPDDITILPTKLRPVKQESQHHFGIDFVHTNENIIANVTQVSSAIAEFLPHMDTKCRSPKPEVHIAERIGVCVSITVMCKNCTFKSVNIDMYEKIQNTNMPGPNPGALNEALVIPVLKTKCGPSYIVFFLLCLNIRPPSLSLIYRKVSSTCDKMVKINEQSMIENQHFVKNVNNMLGHDNFIDVETDTSYNNRPQAGGEAGTQSFTPLVEINTTKKLTLALDVKIKLCRKRKCTHENANCKKNYSTEESISSSEAKSAKLNLQKVNSGGS</sequence>
<dbReference type="InterPro" id="IPR049012">
    <property type="entry name" value="Mutator_transp_dom"/>
</dbReference>
<dbReference type="Pfam" id="PF20700">
    <property type="entry name" value="Mutator"/>
    <property type="match status" value="1"/>
</dbReference>